<gene>
    <name evidence="1" type="ORF">WN944_008281</name>
</gene>
<reference evidence="1 2" key="1">
    <citation type="submission" date="2024-05" db="EMBL/GenBank/DDBJ databases">
        <title>Haplotype-resolved chromosome-level genome assembly of Huyou (Citrus changshanensis).</title>
        <authorList>
            <person name="Miao C."/>
            <person name="Chen W."/>
            <person name="Wu Y."/>
            <person name="Wang L."/>
            <person name="Zhao S."/>
            <person name="Grierson D."/>
            <person name="Xu C."/>
            <person name="Chen K."/>
        </authorList>
    </citation>
    <scope>NUCLEOTIDE SEQUENCE [LARGE SCALE GENOMIC DNA]</scope>
    <source>
        <strain evidence="1">01-14</strain>
        <tissue evidence="1">Leaf</tissue>
    </source>
</reference>
<organism evidence="1 2">
    <name type="scientific">Citrus x changshan-huyou</name>
    <dbReference type="NCBI Taxonomy" id="2935761"/>
    <lineage>
        <taxon>Eukaryota</taxon>
        <taxon>Viridiplantae</taxon>
        <taxon>Streptophyta</taxon>
        <taxon>Embryophyta</taxon>
        <taxon>Tracheophyta</taxon>
        <taxon>Spermatophyta</taxon>
        <taxon>Magnoliopsida</taxon>
        <taxon>eudicotyledons</taxon>
        <taxon>Gunneridae</taxon>
        <taxon>Pentapetalae</taxon>
        <taxon>rosids</taxon>
        <taxon>malvids</taxon>
        <taxon>Sapindales</taxon>
        <taxon>Rutaceae</taxon>
        <taxon>Aurantioideae</taxon>
        <taxon>Citrus</taxon>
    </lineage>
</organism>
<protein>
    <submittedName>
        <fullName evidence="1">Uncharacterized protein</fullName>
    </submittedName>
</protein>
<proteinExistence type="predicted"/>
<accession>A0AAP0MMM2</accession>
<name>A0AAP0MMM2_9ROSI</name>
<dbReference type="EMBL" id="JBCGBO010000003">
    <property type="protein sequence ID" value="KAK9216274.1"/>
    <property type="molecule type" value="Genomic_DNA"/>
</dbReference>
<sequence length="58" mass="7028">MGQLRGDGRKWLLRWSLCSGWQLEDERESCDEEERKSSVMREKGKSQTRELWARLLRM</sequence>
<dbReference type="AlphaFoldDB" id="A0AAP0MMM2"/>
<comment type="caution">
    <text evidence="1">The sequence shown here is derived from an EMBL/GenBank/DDBJ whole genome shotgun (WGS) entry which is preliminary data.</text>
</comment>
<keyword evidence="2" id="KW-1185">Reference proteome</keyword>
<evidence type="ECO:0000313" key="1">
    <source>
        <dbReference type="EMBL" id="KAK9216274.1"/>
    </source>
</evidence>
<evidence type="ECO:0000313" key="2">
    <source>
        <dbReference type="Proteomes" id="UP001428341"/>
    </source>
</evidence>
<dbReference type="Proteomes" id="UP001428341">
    <property type="component" value="Unassembled WGS sequence"/>
</dbReference>